<name>A0A7R9EFH8_9NEOP</name>
<dbReference type="InterPro" id="IPR039844">
    <property type="entry name" value="URB1"/>
</dbReference>
<dbReference type="PANTHER" id="PTHR13500">
    <property type="entry name" value="NUCLEOLAR PRERIBOSOMAL-ASSOCIATED PROTEIN 1"/>
    <property type="match status" value="1"/>
</dbReference>
<protein>
    <recommendedName>
        <fullName evidence="4">Nucleolar pre-ribosomal-associated protein 1</fullName>
    </recommendedName>
</protein>
<evidence type="ECO:0000259" key="2">
    <source>
        <dbReference type="Pfam" id="PF16201"/>
    </source>
</evidence>
<feature type="domain" description="URB1 N-terminal" evidence="1">
    <location>
        <begin position="74"/>
        <end position="393"/>
    </location>
</feature>
<dbReference type="PANTHER" id="PTHR13500:SF0">
    <property type="entry name" value="NUCLEOLAR PRE-RIBOSOMAL-ASSOCIATED PROTEIN 1"/>
    <property type="match status" value="1"/>
</dbReference>
<reference evidence="3" key="1">
    <citation type="submission" date="2020-11" db="EMBL/GenBank/DDBJ databases">
        <authorList>
            <person name="Tran Van P."/>
        </authorList>
    </citation>
    <scope>NUCLEOTIDE SEQUENCE</scope>
</reference>
<evidence type="ECO:0000259" key="1">
    <source>
        <dbReference type="Pfam" id="PF11707"/>
    </source>
</evidence>
<organism evidence="3">
    <name type="scientific">Timema monikensis</name>
    <dbReference type="NCBI Taxonomy" id="170555"/>
    <lineage>
        <taxon>Eukaryota</taxon>
        <taxon>Metazoa</taxon>
        <taxon>Ecdysozoa</taxon>
        <taxon>Arthropoda</taxon>
        <taxon>Hexapoda</taxon>
        <taxon>Insecta</taxon>
        <taxon>Pterygota</taxon>
        <taxon>Neoptera</taxon>
        <taxon>Polyneoptera</taxon>
        <taxon>Phasmatodea</taxon>
        <taxon>Timematodea</taxon>
        <taxon>Timematoidea</taxon>
        <taxon>Timematidae</taxon>
        <taxon>Timema</taxon>
    </lineage>
</organism>
<proteinExistence type="predicted"/>
<dbReference type="InterPro" id="IPR021714">
    <property type="entry name" value="URB1_N"/>
</dbReference>
<accession>A0A7R9EFH8</accession>
<gene>
    <name evidence="3" type="ORF">TMSB3V08_LOCUS9728</name>
</gene>
<evidence type="ECO:0000313" key="3">
    <source>
        <dbReference type="EMBL" id="CAD7433037.1"/>
    </source>
</evidence>
<dbReference type="Pfam" id="PF11707">
    <property type="entry name" value="Npa1"/>
    <property type="match status" value="1"/>
</dbReference>
<sequence length="1918" mass="216847">MTTKKRKLLANNDVEENYTPAEKRGKHFSAKWFRDNLCNGNEIKALRNFLEACKNEEEGDVVGEYFAAGGDAMEIIKLLDRKTDKNDLLFTVPLLSVLNQIIASEMRSGEEFHRSTEAACRQLLYSHLNTVHFMLSAEASSQSRRIILTLLAAIVTANPQLAKEVLAHVNFPTSDLKRLTTLVKPQDKNNTRTCFIRFIMAFLIGGDVHVIKLLTDKKDLLISVIPGLVYDRVETVTLVLSTLRTQLLENTYITKTRKMNVFNTAFVHNLLALYDWIGPDGHWSSVKNKLKKNSLGNEDDKELVGLALHHLLLVLCTSHKQGVVFHDKTIGTSGKKYNELIETVLEFMNQPWEDELRRELTLKILVTCPDLFTNFVTRIQSYLKPRNSISWFKTINFLKEVISSMDPKAYLKSQDSNFSKDQLTSLIKNLTVPSTVLCMARKAILTEYDMDVGYHLIELLSTMLNGLHSFMSSVEQAQLLSQRDLVEMKATIQTYLMENSPTGEALLLAWKKVTSRPKAKTLVPMQQSHPLALLDLLSLLHQCCPQILDTDTFDSRTFLSDVQRVFSGEKDEAKHIIKALQLLVAIDKFTFAPGKKMFEPTLSLLLSLLGSSSCTPAHTTLCSLLWETGLFEGSEVEMLVWLHCYMAISQEHRAEVARILVQAVTHVATHPGRYLDMVAKATELAKEDDWTSRLDVDDIFDELMEVENITQESHDYQPTSSAVTLGPLLPGFLHVVTEHLGDNEPSPELTNFSSYVVVHLLHSQISSSTLYHIVAEFSILIPSSVLKYVQGWLPKSSPVPLMKPFKPRSPERKLSKALLSLGESSIHDVFEIKQVSTDNHINGINENSKALLLKKPILNDSMDILSLNDPVHLMLLFKESLFYLCQLISQGNLVECCGDGFRQAFMYLLLAMNKSQIEEGMSLISFNSTNVKRTQNSSQGNLLGHCFKHTFMHPTILYSFSPLCSKNHAANKLTTELVLHLVEIASRLIKDETLLHFSLHPIRHKFISLITVWFKGYSKNKRKYLGTEDLLRLVDLLQLDIKDIISLLELMAPIPTDLLMSSLGDSNSISTSVSPLGSLLSHLLSRAGILHQISLKKVGIILHSTVERVIEHLIVLKKRNDVDVTLLERGLLEFLESFPHHLAYVSKELLKALLKHPKPQLSTIKLATFLVERNKQFISVFESQASKITSVIKTPELLFPVLSAALAHGSDTVNEDFLKSVYNYYMTNIHDAVIQITKSPDWLKQNSAAIILLVDRFMESDTSKRLYEQLQTKQASRTYDDLYVLLLKKIFDKVKSQNIALVESPRVLQTEIFLDMLLKMCKQKSQDMKHVTDLAAAICECVDSAEETGTSWKTLKKSITWSKFSKLGLKLGLAKKEHFMLLDIMSKLCEVLYRDGCREEQVVTLFQMVLSHSQFFHVVIGSEPNKCSVIQLLLVLVKKAPSVMTSAHVPLLKSYEHGGVSLHECRPYLWGEAAVNHYSVRSDLAQSLWRQPNIEQVLNLLTADNIATTLKYFPLNRTLKGDEKLHADAPNTYDPAFLLPLFSHLLAPENLSRTFRFHRSGALAFTLACLGSNCESVRQAAFHVVARFYFHLEASTGSDKKVWVQFINALGGGLCQISEDVESVQPPYIVALFLARASLHVSNPLHPMFAPLHNYISLKSALNLTTVPEFLALFHSSDVNYRVHRHFILEVLRDGMKQKDDFEISHKNVIYKILLSFYSSVIADKKSKLLILEIVESSVKISEAAPLLVSSYGILSWLEQIIQQLKPGDEHVNTILHILASLWDTLVNSSSSSSSNNNGLSDVSHHTLILLLDLFTKFNVNMSPKELDIYLSTVYKVLSLQNCEKVLDAMTFTHMSSILHFSKEILGTNEDCEDLLHFGYQFYKICSEDVKEKDDLVLARYNLRRLTVEWLNKTRKSD</sequence>
<dbReference type="EMBL" id="OB796091">
    <property type="protein sequence ID" value="CAD7433037.1"/>
    <property type="molecule type" value="Genomic_DNA"/>
</dbReference>
<evidence type="ECO:0008006" key="4">
    <source>
        <dbReference type="Google" id="ProtNLM"/>
    </source>
</evidence>
<feature type="domain" description="URB1 C-terminal" evidence="2">
    <location>
        <begin position="1563"/>
        <end position="1757"/>
    </location>
</feature>
<dbReference type="GO" id="GO:0000466">
    <property type="term" value="P:maturation of 5.8S rRNA from tricistronic rRNA transcript (SSU-rRNA, 5.8S rRNA, LSU-rRNA)"/>
    <property type="evidence" value="ECO:0007669"/>
    <property type="project" value="TreeGrafter"/>
</dbReference>
<dbReference type="GO" id="GO:0005730">
    <property type="term" value="C:nucleolus"/>
    <property type="evidence" value="ECO:0007669"/>
    <property type="project" value="TreeGrafter"/>
</dbReference>
<dbReference type="GO" id="GO:0000463">
    <property type="term" value="P:maturation of LSU-rRNA from tricistronic rRNA transcript (SSU-rRNA, 5.8S rRNA, LSU-rRNA)"/>
    <property type="evidence" value="ECO:0007669"/>
    <property type="project" value="TreeGrafter"/>
</dbReference>
<dbReference type="Pfam" id="PF16201">
    <property type="entry name" value="NopRA1"/>
    <property type="match status" value="1"/>
</dbReference>
<dbReference type="InterPro" id="IPR032436">
    <property type="entry name" value="URB1_C"/>
</dbReference>